<evidence type="ECO:0000313" key="2">
    <source>
        <dbReference type="Proteomes" id="UP000004994"/>
    </source>
</evidence>
<dbReference type="Gramene" id="Solyc01g006820.2.1">
    <property type="protein sequence ID" value="Solyc01g006820.2.1.1"/>
    <property type="gene ID" value="Solyc01g006820.2"/>
</dbReference>
<sequence>MWNKRRFWRDLMFPGSSKKRLNSGSKSSSRASFLGAKMVILCLVTASSSG</sequence>
<proteinExistence type="predicted"/>
<accession>A0A3Q7E8E8</accession>
<evidence type="ECO:0000313" key="1">
    <source>
        <dbReference type="EnsemblPlants" id="Solyc01g006820.2.1.1"/>
    </source>
</evidence>
<protein>
    <submittedName>
        <fullName evidence="1">Uncharacterized protein</fullName>
    </submittedName>
</protein>
<dbReference type="PaxDb" id="4081-Solyc01g006820.2.1"/>
<dbReference type="EnsemblPlants" id="Solyc01g006820.2.1">
    <property type="protein sequence ID" value="Solyc01g006820.2.1.1"/>
    <property type="gene ID" value="Solyc01g006820.2"/>
</dbReference>
<dbReference type="Proteomes" id="UP000004994">
    <property type="component" value="Chromosome 1"/>
</dbReference>
<reference evidence="1" key="2">
    <citation type="submission" date="2019-01" db="UniProtKB">
        <authorList>
            <consortium name="EnsemblPlants"/>
        </authorList>
    </citation>
    <scope>IDENTIFICATION</scope>
    <source>
        <strain evidence="1">cv. Heinz 1706</strain>
    </source>
</reference>
<keyword evidence="2" id="KW-1185">Reference proteome</keyword>
<dbReference type="InParanoid" id="A0A3Q7E8E8"/>
<organism evidence="1">
    <name type="scientific">Solanum lycopersicum</name>
    <name type="common">Tomato</name>
    <name type="synonym">Lycopersicon esculentum</name>
    <dbReference type="NCBI Taxonomy" id="4081"/>
    <lineage>
        <taxon>Eukaryota</taxon>
        <taxon>Viridiplantae</taxon>
        <taxon>Streptophyta</taxon>
        <taxon>Embryophyta</taxon>
        <taxon>Tracheophyta</taxon>
        <taxon>Spermatophyta</taxon>
        <taxon>Magnoliopsida</taxon>
        <taxon>eudicotyledons</taxon>
        <taxon>Gunneridae</taxon>
        <taxon>Pentapetalae</taxon>
        <taxon>asterids</taxon>
        <taxon>lamiids</taxon>
        <taxon>Solanales</taxon>
        <taxon>Solanaceae</taxon>
        <taxon>Solanoideae</taxon>
        <taxon>Solaneae</taxon>
        <taxon>Solanum</taxon>
        <taxon>Solanum subgen. Lycopersicon</taxon>
    </lineage>
</organism>
<name>A0A3Q7E8E8_SOLLC</name>
<reference evidence="1" key="1">
    <citation type="journal article" date="2012" name="Nature">
        <title>The tomato genome sequence provides insights into fleshy fruit evolution.</title>
        <authorList>
            <consortium name="Tomato Genome Consortium"/>
        </authorList>
    </citation>
    <scope>NUCLEOTIDE SEQUENCE [LARGE SCALE GENOMIC DNA]</scope>
    <source>
        <strain evidence="1">cv. Heinz 1706</strain>
    </source>
</reference>
<dbReference type="AlphaFoldDB" id="A0A3Q7E8E8"/>